<feature type="region of interest" description="Disordered" evidence="2">
    <location>
        <begin position="343"/>
        <end position="386"/>
    </location>
</feature>
<dbReference type="PANTHER" id="PTHR33392:SF6">
    <property type="entry name" value="POLYISOPRENYL-TEICHOIC ACID--PEPTIDOGLYCAN TEICHOIC ACID TRANSFERASE TAGU"/>
    <property type="match status" value="1"/>
</dbReference>
<dbReference type="InterPro" id="IPR050922">
    <property type="entry name" value="LytR/CpsA/Psr_CW_biosynth"/>
</dbReference>
<dbReference type="NCBIfam" id="TIGR00350">
    <property type="entry name" value="lytR_cpsA_psr"/>
    <property type="match status" value="1"/>
</dbReference>
<evidence type="ECO:0000259" key="5">
    <source>
        <dbReference type="Pfam" id="PF13399"/>
    </source>
</evidence>
<feature type="domain" description="Cell envelope-related transcriptional attenuator" evidence="4">
    <location>
        <begin position="76"/>
        <end position="229"/>
    </location>
</feature>
<keyword evidence="7" id="KW-1185">Reference proteome</keyword>
<dbReference type="RefSeq" id="WP_090934602.1">
    <property type="nucleotide sequence ID" value="NZ_FOTS01000010.1"/>
</dbReference>
<dbReference type="Pfam" id="PF03816">
    <property type="entry name" value="LytR_cpsA_psr"/>
    <property type="match status" value="1"/>
</dbReference>
<dbReference type="PANTHER" id="PTHR33392">
    <property type="entry name" value="POLYISOPRENYL-TEICHOIC ACID--PEPTIDOGLYCAN TEICHOIC ACID TRANSFERASE TAGU"/>
    <property type="match status" value="1"/>
</dbReference>
<evidence type="ECO:0000256" key="1">
    <source>
        <dbReference type="ARBA" id="ARBA00006068"/>
    </source>
</evidence>
<dbReference type="OrthoDB" id="9782542at2"/>
<dbReference type="InterPro" id="IPR004474">
    <property type="entry name" value="LytR_CpsA_psr"/>
</dbReference>
<evidence type="ECO:0000256" key="2">
    <source>
        <dbReference type="SAM" id="MobiDB-lite"/>
    </source>
</evidence>
<keyword evidence="3" id="KW-0812">Transmembrane</keyword>
<name>A0A1I4J2H1_9FIRM</name>
<reference evidence="7" key="1">
    <citation type="submission" date="2016-10" db="EMBL/GenBank/DDBJ databases">
        <authorList>
            <person name="Varghese N."/>
            <person name="Submissions S."/>
        </authorList>
    </citation>
    <scope>NUCLEOTIDE SEQUENCE [LARGE SCALE GENOMIC DNA]</scope>
    <source>
        <strain evidence="7">DSM 13327</strain>
    </source>
</reference>
<sequence>MAGLEKRLAEQRRGKGRSVIAVLGILLAVLAVAGASYVWFSGGIEQSKEKGSIVTPQNKINIMVMGVDERSDDTGRSDTLFVVTIDTNTKDVAMLSIPRDTRVKIPGHGWDKINHAFAYGGHKLTQQAVEGLLGIKIDHYVTINIAGFKKIIDAVGGVTIDVEKRMYYSDPYDDNGDDHGPFVIDLRPGVQHMDGRMAIQYVRYRDEEGDIGRVERQQKFLKALMKEVASPSVITKIPAIVREVNSVVNSDMSTTEMLNLAKTLNDASKNGLRTDMVPGKPAFIDDISYWLPDVMALRKHVAQTLGVTMEDKYVATTQKEASEYETSIPKEMKVVETPKVTKNITTEKATTPDKSKKGDKSDKNDKTDTAADTGKSGSKKANSDKVSVEVVNASGVAEAGDRIAEILRNRGFEVAGVSNTSNAYKNTVVISNTMDSTVVNKLSSLPFKYSLQITKDEGKAIDAVVVVGKDYTGK</sequence>
<accession>A0A1I4J2H1</accession>
<dbReference type="Pfam" id="PF13399">
    <property type="entry name" value="LytR_C"/>
    <property type="match status" value="1"/>
</dbReference>
<feature type="transmembrane region" description="Helical" evidence="3">
    <location>
        <begin position="20"/>
        <end position="40"/>
    </location>
</feature>
<dbReference type="Gene3D" id="3.40.630.190">
    <property type="entry name" value="LCP protein"/>
    <property type="match status" value="1"/>
</dbReference>
<dbReference type="AlphaFoldDB" id="A0A1I4J2H1"/>
<protein>
    <submittedName>
        <fullName evidence="6">Cell envelope-related function transcriptional attenuator common domain-containing protein</fullName>
    </submittedName>
</protein>
<dbReference type="Gene3D" id="3.30.70.2390">
    <property type="match status" value="1"/>
</dbReference>
<keyword evidence="3" id="KW-1133">Transmembrane helix</keyword>
<evidence type="ECO:0000313" key="6">
    <source>
        <dbReference type="EMBL" id="SFL60740.1"/>
    </source>
</evidence>
<dbReference type="InterPro" id="IPR027381">
    <property type="entry name" value="LytR/CpsA/Psr_C"/>
</dbReference>
<comment type="similarity">
    <text evidence="1">Belongs to the LytR/CpsA/Psr (LCP) family.</text>
</comment>
<feature type="compositionally biased region" description="Basic and acidic residues" evidence="2">
    <location>
        <begin position="350"/>
        <end position="369"/>
    </location>
</feature>
<gene>
    <name evidence="6" type="ORF">SAMN04490355_1010124</name>
</gene>
<keyword evidence="3" id="KW-0472">Membrane</keyword>
<evidence type="ECO:0000259" key="4">
    <source>
        <dbReference type="Pfam" id="PF03816"/>
    </source>
</evidence>
<dbReference type="EMBL" id="FOTS01000010">
    <property type="protein sequence ID" value="SFL60740.1"/>
    <property type="molecule type" value="Genomic_DNA"/>
</dbReference>
<proteinExistence type="inferred from homology"/>
<feature type="domain" description="LytR/CpsA/Psr regulator C-terminal" evidence="5">
    <location>
        <begin position="386"/>
        <end position="471"/>
    </location>
</feature>
<dbReference type="Proteomes" id="UP000199520">
    <property type="component" value="Unassembled WGS sequence"/>
</dbReference>
<dbReference type="STRING" id="1123291.SAMN04490355_1010124"/>
<evidence type="ECO:0000256" key="3">
    <source>
        <dbReference type="SAM" id="Phobius"/>
    </source>
</evidence>
<organism evidence="6 7">
    <name type="scientific">Pelosinus propionicus DSM 13327</name>
    <dbReference type="NCBI Taxonomy" id="1123291"/>
    <lineage>
        <taxon>Bacteria</taxon>
        <taxon>Bacillati</taxon>
        <taxon>Bacillota</taxon>
        <taxon>Negativicutes</taxon>
        <taxon>Selenomonadales</taxon>
        <taxon>Sporomusaceae</taxon>
        <taxon>Pelosinus</taxon>
    </lineage>
</organism>
<evidence type="ECO:0000313" key="7">
    <source>
        <dbReference type="Proteomes" id="UP000199520"/>
    </source>
</evidence>